<accession>A0A1L9T7Q9</accession>
<dbReference type="EMBL" id="KV878592">
    <property type="protein sequence ID" value="OJJ55415.1"/>
    <property type="molecule type" value="Genomic_DNA"/>
</dbReference>
<protein>
    <recommendedName>
        <fullName evidence="3">F-box domain-containing protein</fullName>
    </recommendedName>
</protein>
<evidence type="ECO:0008006" key="3">
    <source>
        <dbReference type="Google" id="ProtNLM"/>
    </source>
</evidence>
<dbReference type="GeneID" id="63765921"/>
<dbReference type="InterPro" id="IPR032675">
    <property type="entry name" value="LRR_dom_sf"/>
</dbReference>
<sequence length="450" mass="52765">MPELQTLPVETLHRICYYADLPSRKGLRLMNRRLCDVARRWVFETISVSPSEASCNRLQKILQRPDISSYVKKLYLVTFELDEGGEYKDTQDEDLHEETEVPGQLWTIFDHIKALPRLQSAALCFHWEHSNGAWETPQCTDTFREPVMKRAFAALAAQPQQLKELAIQDLHNVNEEDPTVVADIKKVLGGLESLRLNIVNEHWDDPPSDTYKKKEAQNFPRELPSFWLRPAMPTLRHLTLYSDLRYGFYPILDFTGIHFPHLNTLALGNYAFADNSQLSWILSHAATLTELYLDDCTMLYAMALEFDDTATLLPLERFNYHDEETGHKWAEYDGRWADYFRAFKDELPRLQHFRYGRLMDMGRLDERTTFERETAMEMDLHEESYEVFLEARESGQYAWQADCEQWEVEQDRIPPWPSASQWEEDRRALGELCAKLGQTVPRWNSRADQE</sequence>
<dbReference type="RefSeq" id="XP_040699221.1">
    <property type="nucleotide sequence ID" value="XM_040849848.1"/>
</dbReference>
<dbReference type="OrthoDB" id="3140657at2759"/>
<dbReference type="Proteomes" id="UP000184356">
    <property type="component" value="Unassembled WGS sequence"/>
</dbReference>
<keyword evidence="2" id="KW-1185">Reference proteome</keyword>
<gene>
    <name evidence="1" type="ORF">ASPSYDRAFT_60393</name>
</gene>
<dbReference type="Gene3D" id="3.80.10.10">
    <property type="entry name" value="Ribonuclease Inhibitor"/>
    <property type="match status" value="1"/>
</dbReference>
<name>A0A1L9T7Q9_9EURO</name>
<dbReference type="PANTHER" id="PTHR42057:SF2">
    <property type="entry name" value="F-BOX DOMAIN PROTEIN (AFU_ORTHOLOGUE AFUA_4G00200)-RELATED"/>
    <property type="match status" value="1"/>
</dbReference>
<dbReference type="PANTHER" id="PTHR42057">
    <property type="entry name" value="F-BOX DOMAIN PROTEIN (AFU_ORTHOLOGUE AFUA_4G00200)"/>
    <property type="match status" value="1"/>
</dbReference>
<organism evidence="1 2">
    <name type="scientific">Aspergillus sydowii CBS 593.65</name>
    <dbReference type="NCBI Taxonomy" id="1036612"/>
    <lineage>
        <taxon>Eukaryota</taxon>
        <taxon>Fungi</taxon>
        <taxon>Dikarya</taxon>
        <taxon>Ascomycota</taxon>
        <taxon>Pezizomycotina</taxon>
        <taxon>Eurotiomycetes</taxon>
        <taxon>Eurotiomycetidae</taxon>
        <taxon>Eurotiales</taxon>
        <taxon>Aspergillaceae</taxon>
        <taxon>Aspergillus</taxon>
        <taxon>Aspergillus subgen. Nidulantes</taxon>
    </lineage>
</organism>
<dbReference type="SUPFAM" id="SSF52047">
    <property type="entry name" value="RNI-like"/>
    <property type="match status" value="1"/>
</dbReference>
<evidence type="ECO:0000313" key="1">
    <source>
        <dbReference type="EMBL" id="OJJ55415.1"/>
    </source>
</evidence>
<proteinExistence type="predicted"/>
<reference evidence="2" key="1">
    <citation type="journal article" date="2017" name="Genome Biol.">
        <title>Comparative genomics reveals high biological diversity and specific adaptations in the industrially and medically important fungal genus Aspergillus.</title>
        <authorList>
            <person name="de Vries R.P."/>
            <person name="Riley R."/>
            <person name="Wiebenga A."/>
            <person name="Aguilar-Osorio G."/>
            <person name="Amillis S."/>
            <person name="Uchima C.A."/>
            <person name="Anderluh G."/>
            <person name="Asadollahi M."/>
            <person name="Askin M."/>
            <person name="Barry K."/>
            <person name="Battaglia E."/>
            <person name="Bayram O."/>
            <person name="Benocci T."/>
            <person name="Braus-Stromeyer S.A."/>
            <person name="Caldana C."/>
            <person name="Canovas D."/>
            <person name="Cerqueira G.C."/>
            <person name="Chen F."/>
            <person name="Chen W."/>
            <person name="Choi C."/>
            <person name="Clum A."/>
            <person name="Dos Santos R.A."/>
            <person name="Damasio A.R."/>
            <person name="Diallinas G."/>
            <person name="Emri T."/>
            <person name="Fekete E."/>
            <person name="Flipphi M."/>
            <person name="Freyberg S."/>
            <person name="Gallo A."/>
            <person name="Gournas C."/>
            <person name="Habgood R."/>
            <person name="Hainaut M."/>
            <person name="Harispe M.L."/>
            <person name="Henrissat B."/>
            <person name="Hilden K.S."/>
            <person name="Hope R."/>
            <person name="Hossain A."/>
            <person name="Karabika E."/>
            <person name="Karaffa L."/>
            <person name="Karanyi Z."/>
            <person name="Krasevec N."/>
            <person name="Kuo A."/>
            <person name="Kusch H."/>
            <person name="LaButti K."/>
            <person name="Lagendijk E.L."/>
            <person name="Lapidus A."/>
            <person name="Levasseur A."/>
            <person name="Lindquist E."/>
            <person name="Lipzen A."/>
            <person name="Logrieco A.F."/>
            <person name="MacCabe A."/>
            <person name="Maekelae M.R."/>
            <person name="Malavazi I."/>
            <person name="Melin P."/>
            <person name="Meyer V."/>
            <person name="Mielnichuk N."/>
            <person name="Miskei M."/>
            <person name="Molnar A.P."/>
            <person name="Mule G."/>
            <person name="Ngan C.Y."/>
            <person name="Orejas M."/>
            <person name="Orosz E."/>
            <person name="Ouedraogo J.P."/>
            <person name="Overkamp K.M."/>
            <person name="Park H.-S."/>
            <person name="Perrone G."/>
            <person name="Piumi F."/>
            <person name="Punt P.J."/>
            <person name="Ram A.F."/>
            <person name="Ramon A."/>
            <person name="Rauscher S."/>
            <person name="Record E."/>
            <person name="Riano-Pachon D.M."/>
            <person name="Robert V."/>
            <person name="Roehrig J."/>
            <person name="Ruller R."/>
            <person name="Salamov A."/>
            <person name="Salih N.S."/>
            <person name="Samson R.A."/>
            <person name="Sandor E."/>
            <person name="Sanguinetti M."/>
            <person name="Schuetze T."/>
            <person name="Sepcic K."/>
            <person name="Shelest E."/>
            <person name="Sherlock G."/>
            <person name="Sophianopoulou V."/>
            <person name="Squina F.M."/>
            <person name="Sun H."/>
            <person name="Susca A."/>
            <person name="Todd R.B."/>
            <person name="Tsang A."/>
            <person name="Unkles S.E."/>
            <person name="van de Wiele N."/>
            <person name="van Rossen-Uffink D."/>
            <person name="Oliveira J.V."/>
            <person name="Vesth T.C."/>
            <person name="Visser J."/>
            <person name="Yu J.-H."/>
            <person name="Zhou M."/>
            <person name="Andersen M.R."/>
            <person name="Archer D.B."/>
            <person name="Baker S.E."/>
            <person name="Benoit I."/>
            <person name="Brakhage A.A."/>
            <person name="Braus G.H."/>
            <person name="Fischer R."/>
            <person name="Frisvad J.C."/>
            <person name="Goldman G.H."/>
            <person name="Houbraken J."/>
            <person name="Oakley B."/>
            <person name="Pocsi I."/>
            <person name="Scazzocchio C."/>
            <person name="Seiboth B."/>
            <person name="vanKuyk P.A."/>
            <person name="Wortman J."/>
            <person name="Dyer P.S."/>
            <person name="Grigoriev I.V."/>
        </authorList>
    </citation>
    <scope>NUCLEOTIDE SEQUENCE [LARGE SCALE GENOMIC DNA]</scope>
    <source>
        <strain evidence="2">CBS 593.65</strain>
    </source>
</reference>
<evidence type="ECO:0000313" key="2">
    <source>
        <dbReference type="Proteomes" id="UP000184356"/>
    </source>
</evidence>
<dbReference type="VEuPathDB" id="FungiDB:ASPSYDRAFT_60393"/>
<dbReference type="AlphaFoldDB" id="A0A1L9T7Q9"/>